<dbReference type="EMBL" id="LT630450">
    <property type="protein sequence ID" value="SFV72156.1"/>
    <property type="molecule type" value="Genomic_DNA"/>
</dbReference>
<evidence type="ECO:0000256" key="2">
    <source>
        <dbReference type="ARBA" id="ARBA00023004"/>
    </source>
</evidence>
<evidence type="ECO:0000256" key="3">
    <source>
        <dbReference type="ARBA" id="ARBA00023014"/>
    </source>
</evidence>
<dbReference type="SUPFAM" id="SSF54862">
    <property type="entry name" value="4Fe-4S ferredoxins"/>
    <property type="match status" value="1"/>
</dbReference>
<gene>
    <name evidence="5" type="ORF">DESPIGER_0263</name>
</gene>
<dbReference type="InterPro" id="IPR017900">
    <property type="entry name" value="4Fe4S_Fe_S_CS"/>
</dbReference>
<keyword evidence="6" id="KW-1185">Reference proteome</keyword>
<feature type="domain" description="4Fe-4S ferredoxin-type" evidence="4">
    <location>
        <begin position="1"/>
        <end position="29"/>
    </location>
</feature>
<organism evidence="5 6">
    <name type="scientific">Desulfovibrio piger</name>
    <dbReference type="NCBI Taxonomy" id="901"/>
    <lineage>
        <taxon>Bacteria</taxon>
        <taxon>Pseudomonadati</taxon>
        <taxon>Thermodesulfobacteriota</taxon>
        <taxon>Desulfovibrionia</taxon>
        <taxon>Desulfovibrionales</taxon>
        <taxon>Desulfovibrionaceae</taxon>
        <taxon>Desulfovibrio</taxon>
    </lineage>
</organism>
<dbReference type="EC" id="1.2.7.3" evidence="5"/>
<dbReference type="PROSITE" id="PS51379">
    <property type="entry name" value="4FE4S_FER_2"/>
    <property type="match status" value="2"/>
</dbReference>
<keyword evidence="5" id="KW-0560">Oxidoreductase</keyword>
<dbReference type="PANTHER" id="PTHR43122:SF1">
    <property type="entry name" value="IRON-SULFUR-BINDING PROTEIN"/>
    <property type="match status" value="1"/>
</dbReference>
<evidence type="ECO:0000259" key="4">
    <source>
        <dbReference type="PROSITE" id="PS51379"/>
    </source>
</evidence>
<dbReference type="Pfam" id="PF12838">
    <property type="entry name" value="Fer4_7"/>
    <property type="match status" value="1"/>
</dbReference>
<dbReference type="GO" id="GO:0046872">
    <property type="term" value="F:metal ion binding"/>
    <property type="evidence" value="ECO:0007669"/>
    <property type="project" value="UniProtKB-KW"/>
</dbReference>
<dbReference type="GO" id="GO:0047553">
    <property type="term" value="F:2-oxoglutarate synthase activity"/>
    <property type="evidence" value="ECO:0007669"/>
    <property type="project" value="UniProtKB-EC"/>
</dbReference>
<evidence type="ECO:0000313" key="5">
    <source>
        <dbReference type="EMBL" id="SFV72156.1"/>
    </source>
</evidence>
<feature type="domain" description="4Fe-4S ferredoxin-type" evidence="4">
    <location>
        <begin position="30"/>
        <end position="59"/>
    </location>
</feature>
<evidence type="ECO:0000256" key="1">
    <source>
        <dbReference type="ARBA" id="ARBA00022723"/>
    </source>
</evidence>
<keyword evidence="1" id="KW-0479">Metal-binding</keyword>
<dbReference type="AlphaFoldDB" id="A0A1K1LBR3"/>
<dbReference type="PROSITE" id="PS00198">
    <property type="entry name" value="4FE4S_FER_1"/>
    <property type="match status" value="1"/>
</dbReference>
<keyword evidence="3" id="KW-0411">Iron-sulfur</keyword>
<dbReference type="Gene3D" id="3.30.70.20">
    <property type="match status" value="1"/>
</dbReference>
<proteinExistence type="predicted"/>
<evidence type="ECO:0000313" key="6">
    <source>
        <dbReference type="Proteomes" id="UP000186323"/>
    </source>
</evidence>
<keyword evidence="2" id="KW-0408">Iron</keyword>
<protein>
    <submittedName>
        <fullName evidence="5">2-oxoglutarate oxidoreductase, delta subunit, putative</fullName>
        <ecNumber evidence="5">1.2.7.3</ecNumber>
    </submittedName>
</protein>
<name>A0A1K1LBR3_9BACT</name>
<dbReference type="InterPro" id="IPR017896">
    <property type="entry name" value="4Fe4S_Fe-S-bd"/>
</dbReference>
<dbReference type="RefSeq" id="WP_072332057.1">
    <property type="nucleotide sequence ID" value="NZ_CALJDE010000051.1"/>
</dbReference>
<dbReference type="KEGG" id="dpg:DESPIGER_0263"/>
<dbReference type="PANTHER" id="PTHR43122">
    <property type="entry name" value="FERREDOXIN SUBUNIT OF PYRUVATE:FLAVODOXIN OXIDOREDUCTASE-RELATED"/>
    <property type="match status" value="1"/>
</dbReference>
<accession>A0A1K1LBR3</accession>
<dbReference type="GO" id="GO:0051536">
    <property type="term" value="F:iron-sulfur cluster binding"/>
    <property type="evidence" value="ECO:0007669"/>
    <property type="project" value="UniProtKB-KW"/>
</dbReference>
<dbReference type="OrthoDB" id="9803397at2"/>
<reference evidence="6" key="1">
    <citation type="submission" date="2016-10" db="EMBL/GenBank/DDBJ databases">
        <authorList>
            <person name="Wegmann U."/>
        </authorList>
    </citation>
    <scope>NUCLEOTIDE SEQUENCE [LARGE SCALE GENOMIC DNA]</scope>
</reference>
<dbReference type="Proteomes" id="UP000186323">
    <property type="component" value="Chromosome I"/>
</dbReference>
<sequence>MILITRQWCKGCGVCVAFCPKKALHLDAQEKAVCDEEKCVQCGLCELYCPDLAIEMPEEGKENEVQQ</sequence>